<dbReference type="PANTHER" id="PTHR43798:SF5">
    <property type="entry name" value="MONOACYLGLYCEROL LIPASE ABHD6"/>
    <property type="match status" value="1"/>
</dbReference>
<dbReference type="PANTHER" id="PTHR43798">
    <property type="entry name" value="MONOACYLGLYCEROL LIPASE"/>
    <property type="match status" value="1"/>
</dbReference>
<dbReference type="Proteomes" id="UP000676409">
    <property type="component" value="Chromosome"/>
</dbReference>
<proteinExistence type="predicted"/>
<dbReference type="InterPro" id="IPR050266">
    <property type="entry name" value="AB_hydrolase_sf"/>
</dbReference>
<dbReference type="EC" id="2.3.1.12" evidence="2"/>
<sequence>MPSFTPIRMPKWGLSMQEGTIVDWWRAEGAEVAEGDDLVDIETAKINNVCECPASGVLRRIVAQPGETLPVGALIGVLADASAPDAEIDAFIAEFQANFVPEAEDGEAAQALALSTVEAGGRTLRIGRAGQGEGPPIVLLHGFSGDLNGWLFNIEALGALGPVIAIDLPGHGGSSRDVGDGSLAVLADAVGAALDALGVGAAHLVGHSLGAAVAARLAIDRPGLAASISLIAPAGLSANAVSEEFLSGVVDAQRARDLKPFLEMLVADPGLVTKAMVEDVLKFKRLDGVEEALGLVRDRLVEGSDLAALRADLGKLRPALVVSSRADRIVGPADEALLPPGSRVVWIDSAGHLPHLEAADQVNRLLAETISTA</sequence>
<dbReference type="Gene3D" id="3.40.50.1820">
    <property type="entry name" value="alpha/beta hydrolase"/>
    <property type="match status" value="1"/>
</dbReference>
<evidence type="ECO:0000259" key="1">
    <source>
        <dbReference type="PROSITE" id="PS50968"/>
    </source>
</evidence>
<keyword evidence="3" id="KW-1185">Reference proteome</keyword>
<evidence type="ECO:0000313" key="2">
    <source>
        <dbReference type="EMBL" id="QUD90529.1"/>
    </source>
</evidence>
<dbReference type="PRINTS" id="PR00111">
    <property type="entry name" value="ABHYDROLASE"/>
</dbReference>
<dbReference type="SUPFAM" id="SSF53474">
    <property type="entry name" value="alpha/beta-Hydrolases"/>
    <property type="match status" value="1"/>
</dbReference>
<dbReference type="RefSeq" id="WP_211940579.1">
    <property type="nucleotide sequence ID" value="NZ_CP073078.1"/>
</dbReference>
<organism evidence="2 3">
    <name type="scientific">Phenylobacterium montanum</name>
    <dbReference type="NCBI Taxonomy" id="2823693"/>
    <lineage>
        <taxon>Bacteria</taxon>
        <taxon>Pseudomonadati</taxon>
        <taxon>Pseudomonadota</taxon>
        <taxon>Alphaproteobacteria</taxon>
        <taxon>Caulobacterales</taxon>
        <taxon>Caulobacteraceae</taxon>
        <taxon>Phenylobacterium</taxon>
    </lineage>
</organism>
<name>A0A975G4A2_9CAUL</name>
<dbReference type="PROSITE" id="PS50968">
    <property type="entry name" value="BIOTINYL_LIPOYL"/>
    <property type="match status" value="1"/>
</dbReference>
<dbReference type="InterPro" id="IPR029058">
    <property type="entry name" value="AB_hydrolase_fold"/>
</dbReference>
<dbReference type="CDD" id="cd06849">
    <property type="entry name" value="lipoyl_domain"/>
    <property type="match status" value="1"/>
</dbReference>
<dbReference type="GO" id="GO:0016020">
    <property type="term" value="C:membrane"/>
    <property type="evidence" value="ECO:0007669"/>
    <property type="project" value="TreeGrafter"/>
</dbReference>
<dbReference type="SUPFAM" id="SSF51230">
    <property type="entry name" value="Single hybrid motif"/>
    <property type="match status" value="1"/>
</dbReference>
<dbReference type="InterPro" id="IPR000089">
    <property type="entry name" value="Biotin_lipoyl"/>
</dbReference>
<dbReference type="Gene3D" id="2.40.50.100">
    <property type="match status" value="1"/>
</dbReference>
<feature type="domain" description="Lipoyl-binding" evidence="1">
    <location>
        <begin position="4"/>
        <end position="79"/>
    </location>
</feature>
<protein>
    <submittedName>
        <fullName evidence="2">Acetoin dehydrogenase dihydrolipoyllysine-residue acetyltransferase subunit</fullName>
        <ecNumber evidence="2">2.3.1.12</ecNumber>
    </submittedName>
</protein>
<accession>A0A975G4A2</accession>
<dbReference type="AlphaFoldDB" id="A0A975G4A2"/>
<dbReference type="Pfam" id="PF00364">
    <property type="entry name" value="Biotin_lipoyl"/>
    <property type="match status" value="1"/>
</dbReference>
<dbReference type="KEGG" id="caul:KCG34_12005"/>
<dbReference type="InterPro" id="IPR011053">
    <property type="entry name" value="Single_hybrid_motif"/>
</dbReference>
<dbReference type="InterPro" id="IPR000073">
    <property type="entry name" value="AB_hydrolase_1"/>
</dbReference>
<keyword evidence="2" id="KW-0808">Transferase</keyword>
<gene>
    <name evidence="2" type="ORF">KCG34_12005</name>
</gene>
<dbReference type="EMBL" id="CP073078">
    <property type="protein sequence ID" value="QUD90529.1"/>
    <property type="molecule type" value="Genomic_DNA"/>
</dbReference>
<dbReference type="GO" id="GO:0046464">
    <property type="term" value="P:acylglycerol catabolic process"/>
    <property type="evidence" value="ECO:0007669"/>
    <property type="project" value="TreeGrafter"/>
</dbReference>
<keyword evidence="2" id="KW-0012">Acyltransferase</keyword>
<dbReference type="NCBIfam" id="NF011457">
    <property type="entry name" value="PRK14875.1"/>
    <property type="match status" value="1"/>
</dbReference>
<reference evidence="2" key="1">
    <citation type="submission" date="2021-04" db="EMBL/GenBank/DDBJ databases">
        <title>The complete genome sequence of Caulobacter sp. S6.</title>
        <authorList>
            <person name="Tang Y."/>
            <person name="Ouyang W."/>
            <person name="Liu Q."/>
            <person name="Huang B."/>
            <person name="Guo Z."/>
            <person name="Lei P."/>
        </authorList>
    </citation>
    <scope>NUCLEOTIDE SEQUENCE</scope>
    <source>
        <strain evidence="2">S6</strain>
    </source>
</reference>
<dbReference type="GO" id="GO:0004742">
    <property type="term" value="F:dihydrolipoyllysine-residue acetyltransferase activity"/>
    <property type="evidence" value="ECO:0007669"/>
    <property type="project" value="UniProtKB-EC"/>
</dbReference>
<evidence type="ECO:0000313" key="3">
    <source>
        <dbReference type="Proteomes" id="UP000676409"/>
    </source>
</evidence>
<dbReference type="GO" id="GO:0047372">
    <property type="term" value="F:monoacylglycerol lipase activity"/>
    <property type="evidence" value="ECO:0007669"/>
    <property type="project" value="TreeGrafter"/>
</dbReference>
<dbReference type="Pfam" id="PF12697">
    <property type="entry name" value="Abhydrolase_6"/>
    <property type="match status" value="1"/>
</dbReference>